<keyword evidence="10 12" id="KW-0472">Membrane</keyword>
<dbReference type="GO" id="GO:0046872">
    <property type="term" value="F:metal ion binding"/>
    <property type="evidence" value="ECO:0007669"/>
    <property type="project" value="UniProtKB-KW"/>
</dbReference>
<keyword evidence="9" id="KW-0482">Metalloprotease</keyword>
<feature type="domain" description="Peptidase M48" evidence="13">
    <location>
        <begin position="120"/>
        <end position="331"/>
    </location>
</feature>
<evidence type="ECO:0000256" key="3">
    <source>
        <dbReference type="ARBA" id="ARBA00022670"/>
    </source>
</evidence>
<keyword evidence="7" id="KW-0862">Zinc</keyword>
<dbReference type="PANTHER" id="PTHR43221">
    <property type="entry name" value="PROTEASE HTPX"/>
    <property type="match status" value="1"/>
</dbReference>
<dbReference type="GO" id="GO:0006508">
    <property type="term" value="P:proteolysis"/>
    <property type="evidence" value="ECO:0007669"/>
    <property type="project" value="UniProtKB-KW"/>
</dbReference>
<keyword evidence="4 12" id="KW-0812">Transmembrane</keyword>
<evidence type="ECO:0000259" key="13">
    <source>
        <dbReference type="Pfam" id="PF01435"/>
    </source>
</evidence>
<evidence type="ECO:0000256" key="7">
    <source>
        <dbReference type="ARBA" id="ARBA00022833"/>
    </source>
</evidence>
<proteinExistence type="predicted"/>
<dbReference type="GO" id="GO:0004222">
    <property type="term" value="F:metalloendopeptidase activity"/>
    <property type="evidence" value="ECO:0007669"/>
    <property type="project" value="InterPro"/>
</dbReference>
<dbReference type="InterPro" id="IPR001915">
    <property type="entry name" value="Peptidase_M48"/>
</dbReference>
<evidence type="ECO:0000256" key="2">
    <source>
        <dbReference type="ARBA" id="ARBA00022475"/>
    </source>
</evidence>
<protein>
    <submittedName>
        <fullName evidence="14">M48 family metallopeptidase</fullName>
    </submittedName>
</protein>
<evidence type="ECO:0000256" key="11">
    <source>
        <dbReference type="SAM" id="MobiDB-lite"/>
    </source>
</evidence>
<dbReference type="EMBL" id="JACHVA010000005">
    <property type="protein sequence ID" value="MBC2600228.1"/>
    <property type="molecule type" value="Genomic_DNA"/>
</dbReference>
<dbReference type="AlphaFoldDB" id="A0A7X1E2U1"/>
<evidence type="ECO:0000256" key="4">
    <source>
        <dbReference type="ARBA" id="ARBA00022692"/>
    </source>
</evidence>
<evidence type="ECO:0000313" key="15">
    <source>
        <dbReference type="Proteomes" id="UP000525652"/>
    </source>
</evidence>
<dbReference type="Gene3D" id="3.30.2010.10">
    <property type="entry name" value="Metalloproteases ('zincins'), catalytic domain"/>
    <property type="match status" value="1"/>
</dbReference>
<accession>A0A7X1E2U1</accession>
<evidence type="ECO:0000313" key="14">
    <source>
        <dbReference type="EMBL" id="MBC2600228.1"/>
    </source>
</evidence>
<dbReference type="InterPro" id="IPR050083">
    <property type="entry name" value="HtpX_protease"/>
</dbReference>
<sequence>MDFFGAQDQARGRTKQLVALYFAAILAIIVCIYFVFILAGFGKDMVNSQSGLSYPAAPIQNEEPIDLINPSLFFSVAGGVILVIVGASLYKISTLGKGGAAIAKSVGGRQIDMSTNNPDERKLMNIVEEMSIASGTPMPDVFILEGEQGINAFAAGHDLNDAAVAVTKGAIQQLSRDELQGVIAHEFSHILSGDMRLNIRLIGPLFGLLVIAFIGRMFLYSGSGRSRDKNQGNLALVGLAIMVIGYIGVIFGRLIQAAISRQREYLADASAVQFTRNPEGIGNALRRLGYTPAGSKISHAHAEDTAHMFFAQALGSSLSTHPPLPKRIQAVMPDWDGSFLAPRKTESPEPSSQESKKAKSFGGAIPMTAATAMAAVGSLSEDHLREGIERRIRIRKSLGPVNLDNIQETRSTFAALILSPEDKVFSDQIEIIRTESSPAFAETVESRSRSMVTLSASDRFAVMELCFPGLRKLKKDEQEAFTALLQKLADADGKLSLRESLVLDVVHRQFAPAGSQKSSSQRLEKNVAKFSSPISKLLYLVASLESPDGETAKREFEEAVSKQPLLAPTVRPPESIPELSHLSQILAEMSSASFAIRKEVLEAAAAIVLSDNETSDREWTFLRLISLSMGAPMPPLPGN</sequence>
<dbReference type="PANTHER" id="PTHR43221:SF2">
    <property type="entry name" value="PROTEASE HTPX HOMOLOG"/>
    <property type="match status" value="1"/>
</dbReference>
<dbReference type="Proteomes" id="UP000525652">
    <property type="component" value="Unassembled WGS sequence"/>
</dbReference>
<feature type="transmembrane region" description="Helical" evidence="12">
    <location>
        <begin position="234"/>
        <end position="255"/>
    </location>
</feature>
<keyword evidence="5" id="KW-0479">Metal-binding</keyword>
<comment type="cofactor">
    <cofactor evidence="1">
        <name>Zn(2+)</name>
        <dbReference type="ChEBI" id="CHEBI:29105"/>
    </cofactor>
</comment>
<dbReference type="CDD" id="cd07340">
    <property type="entry name" value="M48B_Htpx_like"/>
    <property type="match status" value="1"/>
</dbReference>
<dbReference type="Pfam" id="PF01435">
    <property type="entry name" value="Peptidase_M48"/>
    <property type="match status" value="1"/>
</dbReference>
<evidence type="ECO:0000256" key="12">
    <source>
        <dbReference type="SAM" id="Phobius"/>
    </source>
</evidence>
<feature type="region of interest" description="Disordered" evidence="11">
    <location>
        <begin position="339"/>
        <end position="359"/>
    </location>
</feature>
<evidence type="ECO:0000256" key="9">
    <source>
        <dbReference type="ARBA" id="ARBA00023049"/>
    </source>
</evidence>
<gene>
    <name evidence="14" type="ORF">H5P30_00370</name>
</gene>
<dbReference type="Gene3D" id="1.10.3680.10">
    <property type="entry name" value="TerB-like"/>
    <property type="match status" value="1"/>
</dbReference>
<keyword evidence="6" id="KW-0378">Hydrolase</keyword>
<keyword evidence="3" id="KW-0645">Protease</keyword>
<evidence type="ECO:0000256" key="8">
    <source>
        <dbReference type="ARBA" id="ARBA00022989"/>
    </source>
</evidence>
<evidence type="ECO:0000256" key="6">
    <source>
        <dbReference type="ARBA" id="ARBA00022801"/>
    </source>
</evidence>
<evidence type="ECO:0000256" key="1">
    <source>
        <dbReference type="ARBA" id="ARBA00001947"/>
    </source>
</evidence>
<evidence type="ECO:0000256" key="10">
    <source>
        <dbReference type="ARBA" id="ARBA00023136"/>
    </source>
</evidence>
<feature type="transmembrane region" description="Helical" evidence="12">
    <location>
        <begin position="201"/>
        <end position="222"/>
    </location>
</feature>
<reference evidence="14 15" key="1">
    <citation type="submission" date="2020-07" db="EMBL/GenBank/DDBJ databases">
        <authorList>
            <person name="Feng X."/>
        </authorList>
    </citation>
    <scope>NUCLEOTIDE SEQUENCE [LARGE SCALE GENOMIC DNA]</scope>
    <source>
        <strain evidence="14 15">JCM14086</strain>
    </source>
</reference>
<comment type="caution">
    <text evidence="14">The sequence shown here is derived from an EMBL/GenBank/DDBJ whole genome shotgun (WGS) entry which is preliminary data.</text>
</comment>
<keyword evidence="15" id="KW-1185">Reference proteome</keyword>
<organism evidence="14 15">
    <name type="scientific">Puniceicoccus vermicola</name>
    <dbReference type="NCBI Taxonomy" id="388746"/>
    <lineage>
        <taxon>Bacteria</taxon>
        <taxon>Pseudomonadati</taxon>
        <taxon>Verrucomicrobiota</taxon>
        <taxon>Opitutia</taxon>
        <taxon>Puniceicoccales</taxon>
        <taxon>Puniceicoccaceae</taxon>
        <taxon>Puniceicoccus</taxon>
    </lineage>
</organism>
<keyword evidence="8 12" id="KW-1133">Transmembrane helix</keyword>
<feature type="transmembrane region" description="Helical" evidence="12">
    <location>
        <begin position="20"/>
        <end position="41"/>
    </location>
</feature>
<evidence type="ECO:0000256" key="5">
    <source>
        <dbReference type="ARBA" id="ARBA00022723"/>
    </source>
</evidence>
<name>A0A7X1E2U1_9BACT</name>
<keyword evidence="2" id="KW-1003">Cell membrane</keyword>
<dbReference type="SUPFAM" id="SSF158682">
    <property type="entry name" value="TerB-like"/>
    <property type="match status" value="1"/>
</dbReference>
<feature type="transmembrane region" description="Helical" evidence="12">
    <location>
        <begin position="72"/>
        <end position="90"/>
    </location>
</feature>
<dbReference type="InterPro" id="IPR029024">
    <property type="entry name" value="TerB-like"/>
</dbReference>
<dbReference type="RefSeq" id="WP_185690986.1">
    <property type="nucleotide sequence ID" value="NZ_JACHVA010000005.1"/>
</dbReference>